<evidence type="ECO:0000313" key="2">
    <source>
        <dbReference type="EMBL" id="EAZ91594.1"/>
    </source>
</evidence>
<feature type="transmembrane region" description="Helical" evidence="1">
    <location>
        <begin position="121"/>
        <end position="142"/>
    </location>
</feature>
<name>A3IPV4_9CHRO</name>
<proteinExistence type="predicted"/>
<dbReference type="InterPro" id="IPR021215">
    <property type="entry name" value="DUF2752"/>
</dbReference>
<dbReference type="EMBL" id="AAXW01000013">
    <property type="protein sequence ID" value="EAZ91594.1"/>
    <property type="molecule type" value="Genomic_DNA"/>
</dbReference>
<comment type="caution">
    <text evidence="2">The sequence shown here is derived from an EMBL/GenBank/DDBJ whole genome shotgun (WGS) entry which is preliminary data.</text>
</comment>
<feature type="transmembrane region" description="Helical" evidence="1">
    <location>
        <begin position="81"/>
        <end position="100"/>
    </location>
</feature>
<evidence type="ECO:0000313" key="3">
    <source>
        <dbReference type="Proteomes" id="UP000003781"/>
    </source>
</evidence>
<evidence type="ECO:0008006" key="4">
    <source>
        <dbReference type="Google" id="ProtNLM"/>
    </source>
</evidence>
<organism evidence="2 3">
    <name type="scientific">Crocosphaera chwakensis CCY0110</name>
    <dbReference type="NCBI Taxonomy" id="391612"/>
    <lineage>
        <taxon>Bacteria</taxon>
        <taxon>Bacillati</taxon>
        <taxon>Cyanobacteriota</taxon>
        <taxon>Cyanophyceae</taxon>
        <taxon>Oscillatoriophycideae</taxon>
        <taxon>Chroococcales</taxon>
        <taxon>Aphanothecaceae</taxon>
        <taxon>Crocosphaera</taxon>
        <taxon>Crocosphaera chwakensis</taxon>
    </lineage>
</organism>
<reference evidence="2 3" key="1">
    <citation type="submission" date="2007-03" db="EMBL/GenBank/DDBJ databases">
        <authorList>
            <person name="Stal L."/>
            <person name="Ferriera S."/>
            <person name="Johnson J."/>
            <person name="Kravitz S."/>
            <person name="Beeson K."/>
            <person name="Sutton G."/>
            <person name="Rogers Y.-H."/>
            <person name="Friedman R."/>
            <person name="Frazier M."/>
            <person name="Venter J.C."/>
        </authorList>
    </citation>
    <scope>NUCLEOTIDE SEQUENCE [LARGE SCALE GENOMIC DNA]</scope>
    <source>
        <strain evidence="2 3">CCY0110</strain>
    </source>
</reference>
<evidence type="ECO:0000256" key="1">
    <source>
        <dbReference type="SAM" id="Phobius"/>
    </source>
</evidence>
<dbReference type="OrthoDB" id="466478at2"/>
<dbReference type="RefSeq" id="WP_008275422.1">
    <property type="nucleotide sequence ID" value="NZ_AAXW01000013.1"/>
</dbReference>
<keyword evidence="1" id="KW-0812">Transmembrane</keyword>
<dbReference type="Proteomes" id="UP000003781">
    <property type="component" value="Unassembled WGS sequence"/>
</dbReference>
<dbReference type="Pfam" id="PF10825">
    <property type="entry name" value="DUF2752"/>
    <property type="match status" value="1"/>
</dbReference>
<sequence>MLLTNKQKINYLSSLKKKEKIIKLLLLVLPILVSYLTNLGLKLPLPGCPLLHYVGIPCPGWGLTRSFKAIAQGNLLKAIDFHLFGPILFIIFLTVSFHLIQEIVNNKNISNIYIKIIKNPNYQIIFLLILFGYHGTRLHSLWKTGRLYTSFINSPVIQWILNGHWSLLTGN</sequence>
<protein>
    <recommendedName>
        <fullName evidence="4">DUF2752 domain-containing protein</fullName>
    </recommendedName>
</protein>
<dbReference type="eggNOG" id="ENOG503325J">
    <property type="taxonomic scope" value="Bacteria"/>
</dbReference>
<feature type="transmembrane region" description="Helical" evidence="1">
    <location>
        <begin position="21"/>
        <end position="41"/>
    </location>
</feature>
<gene>
    <name evidence="2" type="ORF">CY0110_13776</name>
</gene>
<keyword evidence="1" id="KW-0472">Membrane</keyword>
<dbReference type="AlphaFoldDB" id="A3IPV4"/>
<keyword evidence="1" id="KW-1133">Transmembrane helix</keyword>
<keyword evidence="3" id="KW-1185">Reference proteome</keyword>
<accession>A3IPV4</accession>